<protein>
    <submittedName>
        <fullName evidence="2">Uncharacterized protein</fullName>
    </submittedName>
</protein>
<reference evidence="2" key="1">
    <citation type="journal article" date="2022" name="Int. J. Mol. Sci.">
        <title>Draft Genome of Tanacetum Coccineum: Genomic Comparison of Closely Related Tanacetum-Family Plants.</title>
        <authorList>
            <person name="Yamashiro T."/>
            <person name="Shiraishi A."/>
            <person name="Nakayama K."/>
            <person name="Satake H."/>
        </authorList>
    </citation>
    <scope>NUCLEOTIDE SEQUENCE</scope>
</reference>
<feature type="region of interest" description="Disordered" evidence="1">
    <location>
        <begin position="182"/>
        <end position="226"/>
    </location>
</feature>
<dbReference type="Proteomes" id="UP001151760">
    <property type="component" value="Unassembled WGS sequence"/>
</dbReference>
<proteinExistence type="predicted"/>
<sequence>MKTKRRLVPKSVGVSSGPLPVEHSVVAQGYGVSAIPFDTPYVWPKVSAPCVREEANVPLKKTSIRPLYSSSCTGQQPCAALGVSAVGPSVGKLNCVSLVGPSVGQSKCNASSQDAGHNVFDIGPTVPSKRLYSCCLTDTHSLPQPANPVNVNTSSVPIDEHHDHVRHGVHIGAVRIPLPDRGFRHPVTLSGSRQAPTVNTDTSQQHSRQAPTGEERLKSVPRSSRPRYNRCCKGGRVVLRTYQTLKIGQYGVSKVNTAYWMTWRGLQEENIQEFLELLLRYGILGSLGMAYWLFRYIELVENVLLMVFDHSIIYGVFADVDTAYSSKSSNGPLARQVLDTHGYAVSSLMDTAYWLSE</sequence>
<evidence type="ECO:0000256" key="1">
    <source>
        <dbReference type="SAM" id="MobiDB-lite"/>
    </source>
</evidence>
<organism evidence="2 3">
    <name type="scientific">Tanacetum coccineum</name>
    <dbReference type="NCBI Taxonomy" id="301880"/>
    <lineage>
        <taxon>Eukaryota</taxon>
        <taxon>Viridiplantae</taxon>
        <taxon>Streptophyta</taxon>
        <taxon>Embryophyta</taxon>
        <taxon>Tracheophyta</taxon>
        <taxon>Spermatophyta</taxon>
        <taxon>Magnoliopsida</taxon>
        <taxon>eudicotyledons</taxon>
        <taxon>Gunneridae</taxon>
        <taxon>Pentapetalae</taxon>
        <taxon>asterids</taxon>
        <taxon>campanulids</taxon>
        <taxon>Asterales</taxon>
        <taxon>Asteraceae</taxon>
        <taxon>Asteroideae</taxon>
        <taxon>Anthemideae</taxon>
        <taxon>Anthemidinae</taxon>
        <taxon>Tanacetum</taxon>
    </lineage>
</organism>
<gene>
    <name evidence="2" type="ORF">Tco_0750260</name>
</gene>
<comment type="caution">
    <text evidence="2">The sequence shown here is derived from an EMBL/GenBank/DDBJ whole genome shotgun (WGS) entry which is preliminary data.</text>
</comment>
<keyword evidence="3" id="KW-1185">Reference proteome</keyword>
<dbReference type="EMBL" id="BQNB010010922">
    <property type="protein sequence ID" value="GJS83719.1"/>
    <property type="molecule type" value="Genomic_DNA"/>
</dbReference>
<name>A0ABQ4Z0Q7_9ASTR</name>
<feature type="compositionally biased region" description="Polar residues" evidence="1">
    <location>
        <begin position="189"/>
        <end position="210"/>
    </location>
</feature>
<evidence type="ECO:0000313" key="3">
    <source>
        <dbReference type="Proteomes" id="UP001151760"/>
    </source>
</evidence>
<reference evidence="2" key="2">
    <citation type="submission" date="2022-01" db="EMBL/GenBank/DDBJ databases">
        <authorList>
            <person name="Yamashiro T."/>
            <person name="Shiraishi A."/>
            <person name="Satake H."/>
            <person name="Nakayama K."/>
        </authorList>
    </citation>
    <scope>NUCLEOTIDE SEQUENCE</scope>
</reference>
<accession>A0ABQ4Z0Q7</accession>
<evidence type="ECO:0000313" key="2">
    <source>
        <dbReference type="EMBL" id="GJS83719.1"/>
    </source>
</evidence>